<evidence type="ECO:0000313" key="2">
    <source>
        <dbReference type="Proteomes" id="UP000638648"/>
    </source>
</evidence>
<dbReference type="EMBL" id="JADBEM010000001">
    <property type="protein sequence ID" value="MBE1609891.1"/>
    <property type="molecule type" value="Genomic_DNA"/>
</dbReference>
<name>A0A927MZL7_9ACTN</name>
<protein>
    <submittedName>
        <fullName evidence="1">Uncharacterized protein</fullName>
    </submittedName>
</protein>
<evidence type="ECO:0000313" key="1">
    <source>
        <dbReference type="EMBL" id="MBE1609891.1"/>
    </source>
</evidence>
<comment type="caution">
    <text evidence="1">The sequence shown here is derived from an EMBL/GenBank/DDBJ whole genome shotgun (WGS) entry which is preliminary data.</text>
</comment>
<dbReference type="AlphaFoldDB" id="A0A927MZL7"/>
<proteinExistence type="predicted"/>
<keyword evidence="2" id="KW-1185">Reference proteome</keyword>
<dbReference type="Proteomes" id="UP000638648">
    <property type="component" value="Unassembled WGS sequence"/>
</dbReference>
<sequence length="148" mass="15547">MTAEWFDLGQRLRAATTRQLVPRLLHAPISTASRPVACRARLSGGHVTVTVAAAGQPQATATGPDALDLLGSVGVTLAATSPATLVTDDPATLGLLYRLALIATADSEQDTVAAHIAWWRDRADFPGGRAVVDTSAACRARWVLEPPR</sequence>
<organism evidence="1 2">
    <name type="scientific">Actinopolymorpha pittospori</name>
    <dbReference type="NCBI Taxonomy" id="648752"/>
    <lineage>
        <taxon>Bacteria</taxon>
        <taxon>Bacillati</taxon>
        <taxon>Actinomycetota</taxon>
        <taxon>Actinomycetes</taxon>
        <taxon>Propionibacteriales</taxon>
        <taxon>Actinopolymorphaceae</taxon>
        <taxon>Actinopolymorpha</taxon>
    </lineage>
</organism>
<accession>A0A927MZL7</accession>
<gene>
    <name evidence="1" type="ORF">HEB94_006739</name>
</gene>
<reference evidence="1" key="1">
    <citation type="submission" date="2020-10" db="EMBL/GenBank/DDBJ databases">
        <title>Sequencing the genomes of 1000 actinobacteria strains.</title>
        <authorList>
            <person name="Klenk H.-P."/>
        </authorList>
    </citation>
    <scope>NUCLEOTIDE SEQUENCE</scope>
    <source>
        <strain evidence="1">DSM 45354</strain>
    </source>
</reference>
<dbReference type="RefSeq" id="WP_202896681.1">
    <property type="nucleotide sequence ID" value="NZ_BAABJL010000203.1"/>
</dbReference>